<dbReference type="RefSeq" id="WP_379519767.1">
    <property type="nucleotide sequence ID" value="NZ_JBHSPA010000052.1"/>
</dbReference>
<evidence type="ECO:0000313" key="4">
    <source>
        <dbReference type="Proteomes" id="UP001596058"/>
    </source>
</evidence>
<feature type="transmembrane region" description="Helical" evidence="1">
    <location>
        <begin position="132"/>
        <end position="153"/>
    </location>
</feature>
<keyword evidence="1" id="KW-1133">Transmembrane helix</keyword>
<organism evidence="3 4">
    <name type="scientific">Nonomuraea insulae</name>
    <dbReference type="NCBI Taxonomy" id="1616787"/>
    <lineage>
        <taxon>Bacteria</taxon>
        <taxon>Bacillati</taxon>
        <taxon>Actinomycetota</taxon>
        <taxon>Actinomycetes</taxon>
        <taxon>Streptosporangiales</taxon>
        <taxon>Streptosporangiaceae</taxon>
        <taxon>Nonomuraea</taxon>
    </lineage>
</organism>
<dbReference type="InterPro" id="IPR003779">
    <property type="entry name" value="CMD-like"/>
</dbReference>
<evidence type="ECO:0000313" key="3">
    <source>
        <dbReference type="EMBL" id="MFC5830283.1"/>
    </source>
</evidence>
<dbReference type="InterPro" id="IPR029032">
    <property type="entry name" value="AhpD-like"/>
</dbReference>
<dbReference type="Pfam" id="PF02627">
    <property type="entry name" value="CMD"/>
    <property type="match status" value="1"/>
</dbReference>
<feature type="domain" description="Carboxymuconolactone decarboxylase-like" evidence="2">
    <location>
        <begin position="32"/>
        <end position="104"/>
    </location>
</feature>
<dbReference type="Proteomes" id="UP001596058">
    <property type="component" value="Unassembled WGS sequence"/>
</dbReference>
<evidence type="ECO:0000256" key="1">
    <source>
        <dbReference type="SAM" id="Phobius"/>
    </source>
</evidence>
<name>A0ABW1D0T0_9ACTN</name>
<gene>
    <name evidence="3" type="ORF">ACFPZ3_41055</name>
</gene>
<dbReference type="PANTHER" id="PTHR34846">
    <property type="entry name" value="4-CARBOXYMUCONOLACTONE DECARBOXYLASE FAMILY PROTEIN (AFU_ORTHOLOGUE AFUA_6G11590)"/>
    <property type="match status" value="1"/>
</dbReference>
<sequence>MSTPTTEQDEIKSRLPDPVELFPEMATIAGGMTKAIHNGLIPQSTIGLVQLRAGQIVGSTYHTVRQAGGLRKAGETEERITAVASWQDAPYFTDAERIALELTEAVLTPNPFGERVPDELYVRASAHYDDKALWTLTLVIAQICFFIPVALIAKPIPGRPLGKNYSK</sequence>
<dbReference type="SUPFAM" id="SSF69118">
    <property type="entry name" value="AhpD-like"/>
    <property type="match status" value="1"/>
</dbReference>
<dbReference type="PANTHER" id="PTHR34846:SF10">
    <property type="entry name" value="CYTOPLASMIC PROTEIN"/>
    <property type="match status" value="1"/>
</dbReference>
<protein>
    <submittedName>
        <fullName evidence="3">Carboxymuconolactone decarboxylase family protein</fullName>
    </submittedName>
</protein>
<proteinExistence type="predicted"/>
<keyword evidence="1" id="KW-0812">Transmembrane</keyword>
<comment type="caution">
    <text evidence="3">The sequence shown here is derived from an EMBL/GenBank/DDBJ whole genome shotgun (WGS) entry which is preliminary data.</text>
</comment>
<dbReference type="Gene3D" id="1.20.1290.10">
    <property type="entry name" value="AhpD-like"/>
    <property type="match status" value="1"/>
</dbReference>
<keyword evidence="4" id="KW-1185">Reference proteome</keyword>
<dbReference type="EMBL" id="JBHSPA010000052">
    <property type="protein sequence ID" value="MFC5830283.1"/>
    <property type="molecule type" value="Genomic_DNA"/>
</dbReference>
<accession>A0ABW1D0T0</accession>
<reference evidence="4" key="1">
    <citation type="journal article" date="2019" name="Int. J. Syst. Evol. Microbiol.">
        <title>The Global Catalogue of Microorganisms (GCM) 10K type strain sequencing project: providing services to taxonomists for standard genome sequencing and annotation.</title>
        <authorList>
            <consortium name="The Broad Institute Genomics Platform"/>
            <consortium name="The Broad Institute Genome Sequencing Center for Infectious Disease"/>
            <person name="Wu L."/>
            <person name="Ma J."/>
        </authorList>
    </citation>
    <scope>NUCLEOTIDE SEQUENCE [LARGE SCALE GENOMIC DNA]</scope>
    <source>
        <strain evidence="4">CCUG 53903</strain>
    </source>
</reference>
<keyword evidence="1" id="KW-0472">Membrane</keyword>
<evidence type="ECO:0000259" key="2">
    <source>
        <dbReference type="Pfam" id="PF02627"/>
    </source>
</evidence>